<evidence type="ECO:0000256" key="1">
    <source>
        <dbReference type="SAM" id="MobiDB-lite"/>
    </source>
</evidence>
<reference evidence="3" key="1">
    <citation type="submission" date="2022-11" db="UniProtKB">
        <authorList>
            <consortium name="WormBaseParasite"/>
        </authorList>
    </citation>
    <scope>IDENTIFICATION</scope>
</reference>
<keyword evidence="2" id="KW-1185">Reference proteome</keyword>
<evidence type="ECO:0000313" key="3">
    <source>
        <dbReference type="WBParaSite" id="Gr19_v10_g6926.t1"/>
    </source>
</evidence>
<sequence>MRTASQELHNCRKLKMKVPIQQEESSQIGLRLFLVNVLTISTILSCCSSSLMECRPLDDGRQLKQNSILDEATTLSANFERLFRFDRTHRQKHNNHHHHHRKHHAHNDQYPLRHHLRLHRRHHRRSLHAVVDASIDEKHVPSTTRKLSTANGRKHRRSGGGNRLMLTKPYWPWP</sequence>
<dbReference type="Proteomes" id="UP000887572">
    <property type="component" value="Unplaced"/>
</dbReference>
<protein>
    <submittedName>
        <fullName evidence="3">Uncharacterized protein</fullName>
    </submittedName>
</protein>
<feature type="region of interest" description="Disordered" evidence="1">
    <location>
        <begin position="138"/>
        <end position="174"/>
    </location>
</feature>
<accession>A0A914I5B7</accession>
<evidence type="ECO:0000313" key="2">
    <source>
        <dbReference type="Proteomes" id="UP000887572"/>
    </source>
</evidence>
<feature type="compositionally biased region" description="Polar residues" evidence="1">
    <location>
        <begin position="141"/>
        <end position="151"/>
    </location>
</feature>
<organism evidence="2 3">
    <name type="scientific">Globodera rostochiensis</name>
    <name type="common">Golden nematode worm</name>
    <name type="synonym">Heterodera rostochiensis</name>
    <dbReference type="NCBI Taxonomy" id="31243"/>
    <lineage>
        <taxon>Eukaryota</taxon>
        <taxon>Metazoa</taxon>
        <taxon>Ecdysozoa</taxon>
        <taxon>Nematoda</taxon>
        <taxon>Chromadorea</taxon>
        <taxon>Rhabditida</taxon>
        <taxon>Tylenchina</taxon>
        <taxon>Tylenchomorpha</taxon>
        <taxon>Tylenchoidea</taxon>
        <taxon>Heteroderidae</taxon>
        <taxon>Heteroderinae</taxon>
        <taxon>Globodera</taxon>
    </lineage>
</organism>
<dbReference type="AlphaFoldDB" id="A0A914I5B7"/>
<proteinExistence type="predicted"/>
<name>A0A914I5B7_GLORO</name>
<dbReference type="WBParaSite" id="Gr19_v10_g6926.t1">
    <property type="protein sequence ID" value="Gr19_v10_g6926.t1"/>
    <property type="gene ID" value="Gr19_v10_g6926"/>
</dbReference>